<evidence type="ECO:0000313" key="4">
    <source>
        <dbReference type="Proteomes" id="UP001162060"/>
    </source>
</evidence>
<name>A0AAV1U1G0_9STRA</name>
<reference evidence="3" key="1">
    <citation type="submission" date="2024-01" db="EMBL/GenBank/DDBJ databases">
        <authorList>
            <person name="Webb A."/>
        </authorList>
    </citation>
    <scope>NUCLEOTIDE SEQUENCE</scope>
    <source>
        <strain evidence="3">Pm1</strain>
    </source>
</reference>
<feature type="region of interest" description="Disordered" evidence="2">
    <location>
        <begin position="146"/>
        <end position="178"/>
    </location>
</feature>
<protein>
    <submittedName>
        <fullName evidence="3">Uncharacterized protein</fullName>
    </submittedName>
</protein>
<evidence type="ECO:0000256" key="2">
    <source>
        <dbReference type="SAM" id="MobiDB-lite"/>
    </source>
</evidence>
<dbReference type="EMBL" id="CAKLBY020000109">
    <property type="protein sequence ID" value="CAK7927277.1"/>
    <property type="molecule type" value="Genomic_DNA"/>
</dbReference>
<evidence type="ECO:0000313" key="3">
    <source>
        <dbReference type="EMBL" id="CAK7927277.1"/>
    </source>
</evidence>
<accession>A0AAV1U1G0</accession>
<evidence type="ECO:0000256" key="1">
    <source>
        <dbReference type="SAM" id="Coils"/>
    </source>
</evidence>
<comment type="caution">
    <text evidence="3">The sequence shown here is derived from an EMBL/GenBank/DDBJ whole genome shotgun (WGS) entry which is preliminary data.</text>
</comment>
<feature type="compositionally biased region" description="Basic and acidic residues" evidence="2">
    <location>
        <begin position="167"/>
        <end position="178"/>
    </location>
</feature>
<keyword evidence="1" id="KW-0175">Coiled coil</keyword>
<feature type="coiled-coil region" evidence="1">
    <location>
        <begin position="89"/>
        <end position="123"/>
    </location>
</feature>
<proteinExistence type="predicted"/>
<dbReference type="AlphaFoldDB" id="A0AAV1U1G0"/>
<gene>
    <name evidence="3" type="ORF">PM001_LOCUS12427</name>
</gene>
<sequence>MNHGSTTTVYETKRAAFALPASLDCPPPRLDFSDHGFDRLDDDNLSALELTFNAADVLLFADPAQCAPLSSNCDAVDSTSPRAPAHHSKKASRKQVHELQGMVDAMQEQVNGAAAEIQQLTQLVGQFAQQRAQERRHAVEQQERLFGENEMDMDLGDQQRHLQAQVRQEREQYMRDQQ</sequence>
<dbReference type="Proteomes" id="UP001162060">
    <property type="component" value="Unassembled WGS sequence"/>
</dbReference>
<organism evidence="3 4">
    <name type="scientific">Peronospora matthiolae</name>
    <dbReference type="NCBI Taxonomy" id="2874970"/>
    <lineage>
        <taxon>Eukaryota</taxon>
        <taxon>Sar</taxon>
        <taxon>Stramenopiles</taxon>
        <taxon>Oomycota</taxon>
        <taxon>Peronosporomycetes</taxon>
        <taxon>Peronosporales</taxon>
        <taxon>Peronosporaceae</taxon>
        <taxon>Peronospora</taxon>
    </lineage>
</organism>